<accession>A0AAX3WT30</accession>
<evidence type="ECO:0000313" key="2">
    <source>
        <dbReference type="Proteomes" id="UP001178322"/>
    </source>
</evidence>
<dbReference type="Proteomes" id="UP001178322">
    <property type="component" value="Chromosome"/>
</dbReference>
<dbReference type="AlphaFoldDB" id="A0AAX3WT30"/>
<protein>
    <submittedName>
        <fullName evidence="1">Uncharacterized protein</fullName>
    </submittedName>
</protein>
<sequence>MVLIKNNYFSSAPSFIHQLEVLFHHFDLERCDEKTLYITILLKYRLHKVPCDFIYIMDQEEIYGAISINKHYEQARRFIQQHFRHSLLYSNELILARNFMQTFHFKRSVQIFAKKYPTFILNTPKSKNSKLEYLL</sequence>
<organism evidence="1 2">
    <name type="scientific">Lysinibacillus pakistanensis</name>
    <dbReference type="NCBI Taxonomy" id="759811"/>
    <lineage>
        <taxon>Bacteria</taxon>
        <taxon>Bacillati</taxon>
        <taxon>Bacillota</taxon>
        <taxon>Bacilli</taxon>
        <taxon>Bacillales</taxon>
        <taxon>Bacillaceae</taxon>
        <taxon>Lysinibacillus</taxon>
    </lineage>
</organism>
<name>A0AAX3WT30_9BACI</name>
<gene>
    <name evidence="1" type="ORF">QNH24_21960</name>
</gene>
<proteinExistence type="predicted"/>
<evidence type="ECO:0000313" key="1">
    <source>
        <dbReference type="EMBL" id="WHY50927.1"/>
    </source>
</evidence>
<dbReference type="EMBL" id="CP126101">
    <property type="protein sequence ID" value="WHY50927.1"/>
    <property type="molecule type" value="Genomic_DNA"/>
</dbReference>
<reference evidence="1" key="1">
    <citation type="submission" date="2023-05" db="EMBL/GenBank/DDBJ databases">
        <title>Comparative genomics of Bacillaceae isolates and their secondary metabolite potential.</title>
        <authorList>
            <person name="Song L."/>
            <person name="Nielsen L.J."/>
            <person name="Mohite O."/>
            <person name="Xu X."/>
            <person name="Weber T."/>
            <person name="Kovacs A.T."/>
        </authorList>
    </citation>
    <scope>NUCLEOTIDE SEQUENCE</scope>
    <source>
        <strain evidence="1">LY1</strain>
    </source>
</reference>
<dbReference type="RefSeq" id="WP_283869544.1">
    <property type="nucleotide sequence ID" value="NZ_CP126101.1"/>
</dbReference>